<reference evidence="2 3" key="2">
    <citation type="submission" date="2013-04" db="EMBL/GenBank/DDBJ databases">
        <title>The Genome Sequence of Bilophila wadsworthia 3_1_6.</title>
        <authorList>
            <consortium name="The Broad Institute Genomics Platform"/>
            <person name="Earl A."/>
            <person name="Ward D."/>
            <person name="Feldgarden M."/>
            <person name="Gevers D."/>
            <person name="Sibley C."/>
            <person name="Strauss J."/>
            <person name="Allen-Vercoe E."/>
            <person name="Walker B."/>
            <person name="Young S."/>
            <person name="Zeng Q."/>
            <person name="Gargeya S."/>
            <person name="Fitzgerald M."/>
            <person name="Haas B."/>
            <person name="Abouelleil A."/>
            <person name="Allen A.W."/>
            <person name="Alvarado L."/>
            <person name="Arachchi H.M."/>
            <person name="Berlin A.M."/>
            <person name="Chapman S.B."/>
            <person name="Gainer-Dewar J."/>
            <person name="Goldberg J."/>
            <person name="Griggs A."/>
            <person name="Gujja S."/>
            <person name="Hansen M."/>
            <person name="Howarth C."/>
            <person name="Imamovic A."/>
            <person name="Ireland A."/>
            <person name="Larimer J."/>
            <person name="McCowan C."/>
            <person name="Murphy C."/>
            <person name="Pearson M."/>
            <person name="Poon T.W."/>
            <person name="Priest M."/>
            <person name="Roberts A."/>
            <person name="Saif S."/>
            <person name="Shea T."/>
            <person name="Sisk P."/>
            <person name="Sykes S."/>
            <person name="Wortman J."/>
            <person name="Nusbaum C."/>
            <person name="Birren B."/>
        </authorList>
    </citation>
    <scope>NUCLEOTIDE SEQUENCE [LARGE SCALE GENOMIC DNA]</scope>
    <source>
        <strain evidence="2 3">3_1_6</strain>
    </source>
</reference>
<evidence type="ECO:0000313" key="2">
    <source>
        <dbReference type="EMBL" id="EFV45735.1"/>
    </source>
</evidence>
<dbReference type="InterPro" id="IPR036425">
    <property type="entry name" value="MoaB/Mog-like_dom_sf"/>
</dbReference>
<dbReference type="SUPFAM" id="SSF143555">
    <property type="entry name" value="FwdE-like"/>
    <property type="match status" value="1"/>
</dbReference>
<dbReference type="HOGENOM" id="CLU_503200_0_0_7"/>
<dbReference type="Pfam" id="PF00994">
    <property type="entry name" value="MoCF_biosynth"/>
    <property type="match status" value="1"/>
</dbReference>
<name>E5Y2R6_BILW3</name>
<dbReference type="EMBL" id="ADCP02000002">
    <property type="protein sequence ID" value="EFV45735.1"/>
    <property type="molecule type" value="Genomic_DNA"/>
</dbReference>
<dbReference type="SUPFAM" id="SSF53218">
    <property type="entry name" value="Molybdenum cofactor biosynthesis proteins"/>
    <property type="match status" value="1"/>
</dbReference>
<protein>
    <submittedName>
        <fullName evidence="2">Molybdenum cofactor synthesis domain-containing protein</fullName>
    </submittedName>
</protein>
<dbReference type="STRING" id="563192.HMPREF0179_00509"/>
<dbReference type="eggNOG" id="COG0303">
    <property type="taxonomic scope" value="Bacteria"/>
</dbReference>
<keyword evidence="3" id="KW-1185">Reference proteome</keyword>
<evidence type="ECO:0000259" key="1">
    <source>
        <dbReference type="SMART" id="SM00852"/>
    </source>
</evidence>
<sequence length="546" mass="59410">MNIGSYTFQEFKRLAENFHGYAAPGLLIGGYMVEMAKARIPEGTLFEAVVETRKCLPDAVQLLTLCSAGNNWMKVHNLGRYAVSLFDKHTGEGVRVSVDPAKLDAFPEIRGWFLKEKPKKDQDEVRLLSEIEEAGDGICKAEPVTMKRRFLGHTHMSAIGLCPMCGEAYPKEDGPVCRGCQGEAPYVTASRVLKTPPTRVVPVEEAVGKTAAHDMTRIEPGAFKGPEFKAGQRISVGDICRLQQMGRFHVAVVEDAPDAGDLVHENDVAEAFARRMAGPGVTYKLPPHEGKIDFIAEREGLFSVDAERMFRFNMLPEIMVASRQDATVVGEGARLAGTRAIPLYISRSRLGEALSALGEKPLFEVLPLRKAKVGILVTGTEVFQGIIEDKFIPVITAKAHQFHCEVVRSVIAPDDVKRIAEAVREIQEAGADLLVTTGGLSVDPDDMTRRALLEAGLTGVLHGVPVLPGTMSLMGRIPGDLAHPEGMQVLGVPACALYYKTTFLDLVLPRLLAGRELTRAELARIGEGGYCLGCKICTYPKCSFGK</sequence>
<dbReference type="AlphaFoldDB" id="E5Y2R6"/>
<dbReference type="eggNOG" id="COG2191">
    <property type="taxonomic scope" value="Bacteria"/>
</dbReference>
<dbReference type="PANTHER" id="PTHR39418:SF1">
    <property type="entry name" value="DEHYDROGENASE"/>
    <property type="match status" value="1"/>
</dbReference>
<dbReference type="Gene3D" id="3.30.60.80">
    <property type="match status" value="1"/>
</dbReference>
<dbReference type="UniPathway" id="UPA00344"/>
<feature type="domain" description="MoaB/Mog" evidence="1">
    <location>
        <begin position="374"/>
        <end position="513"/>
    </location>
</feature>
<evidence type="ECO:0000313" key="3">
    <source>
        <dbReference type="Proteomes" id="UP000006034"/>
    </source>
</evidence>
<accession>E5Y2R6</accession>
<dbReference type="GeneID" id="78086720"/>
<gene>
    <name evidence="2" type="ORF">HMPREF0179_00509</name>
</gene>
<dbReference type="PANTHER" id="PTHR39418">
    <property type="entry name" value="DEHYDROGENASE-RELATED"/>
    <property type="match status" value="1"/>
</dbReference>
<dbReference type="Gene3D" id="3.30.1330.130">
    <property type="match status" value="1"/>
</dbReference>
<dbReference type="InterPro" id="IPR003814">
    <property type="entry name" value="FmdEsu_dom"/>
</dbReference>
<dbReference type="InterPro" id="IPR053194">
    <property type="entry name" value="tRNA_methyltr_O"/>
</dbReference>
<organism evidence="2 3">
    <name type="scientific">Bilophila wadsworthia (strain 3_1_6)</name>
    <dbReference type="NCBI Taxonomy" id="563192"/>
    <lineage>
        <taxon>Bacteria</taxon>
        <taxon>Pseudomonadati</taxon>
        <taxon>Thermodesulfobacteriota</taxon>
        <taxon>Desulfovibrionia</taxon>
        <taxon>Desulfovibrionales</taxon>
        <taxon>Desulfovibrionaceae</taxon>
        <taxon>Bilophila</taxon>
    </lineage>
</organism>
<dbReference type="Gene3D" id="3.40.980.10">
    <property type="entry name" value="MoaB/Mog-like domain"/>
    <property type="match status" value="1"/>
</dbReference>
<dbReference type="RefSeq" id="WP_005024702.1">
    <property type="nucleotide sequence ID" value="NZ_KE150239.1"/>
</dbReference>
<dbReference type="InterPro" id="IPR057035">
    <property type="entry name" value="Znf-Tbcl_FmdE"/>
</dbReference>
<dbReference type="OrthoDB" id="9767940at2"/>
<dbReference type="Pfam" id="PF23475">
    <property type="entry name" value="zf-Tbcl_FmdE"/>
    <property type="match status" value="1"/>
</dbReference>
<dbReference type="InterPro" id="IPR001453">
    <property type="entry name" value="MoaB/Mog_dom"/>
</dbReference>
<dbReference type="Proteomes" id="UP000006034">
    <property type="component" value="Unassembled WGS sequence"/>
</dbReference>
<comment type="caution">
    <text evidence="2">The sequence shown here is derived from an EMBL/GenBank/DDBJ whole genome shotgun (WGS) entry which is preliminary data.</text>
</comment>
<dbReference type="SMART" id="SM00852">
    <property type="entry name" value="MoCF_biosynth"/>
    <property type="match status" value="1"/>
</dbReference>
<dbReference type="Pfam" id="PF02663">
    <property type="entry name" value="FmdE"/>
    <property type="match status" value="1"/>
</dbReference>
<dbReference type="CDD" id="cd03522">
    <property type="entry name" value="MoeA_like"/>
    <property type="match status" value="1"/>
</dbReference>
<proteinExistence type="predicted"/>
<reference evidence="2 3" key="1">
    <citation type="submission" date="2010-10" db="EMBL/GenBank/DDBJ databases">
        <authorList>
            <consortium name="The Broad Institute Genome Sequencing Platform"/>
            <person name="Ward D."/>
            <person name="Earl A."/>
            <person name="Feldgarden M."/>
            <person name="Young S.K."/>
            <person name="Gargeya S."/>
            <person name="Zeng Q."/>
            <person name="Alvarado L."/>
            <person name="Berlin A."/>
            <person name="Bochicchio J."/>
            <person name="Chapman S.B."/>
            <person name="Chen Z."/>
            <person name="Freedman E."/>
            <person name="Gellesch M."/>
            <person name="Goldberg J."/>
            <person name="Griggs A."/>
            <person name="Gujja S."/>
            <person name="Heilman E."/>
            <person name="Heiman D."/>
            <person name="Howarth C."/>
            <person name="Mehta T."/>
            <person name="Neiman D."/>
            <person name="Pearson M."/>
            <person name="Roberts A."/>
            <person name="Saif S."/>
            <person name="Shea T."/>
            <person name="Shenoy N."/>
            <person name="Sisk P."/>
            <person name="Stolte C."/>
            <person name="Sykes S."/>
            <person name="White J."/>
            <person name="Yandava C."/>
            <person name="Allen-Vercoe E."/>
            <person name="Sibley C."/>
            <person name="Ambrose C.E."/>
            <person name="Strauss J."/>
            <person name="Daigneault M."/>
            <person name="Haas B."/>
            <person name="Nusbaum C."/>
            <person name="Birren B."/>
        </authorList>
    </citation>
    <scope>NUCLEOTIDE SEQUENCE [LARGE SCALE GENOMIC DNA]</scope>
    <source>
        <strain evidence="2 3">3_1_6</strain>
    </source>
</reference>